<protein>
    <submittedName>
        <fullName evidence="2">Uncharacterized protein</fullName>
    </submittedName>
</protein>
<reference evidence="2 3" key="1">
    <citation type="submission" date="2019-07" db="EMBL/GenBank/DDBJ databases">
        <title>Diversity of Bacteria from Kongsfjorden, Arctic.</title>
        <authorList>
            <person name="Yu Y."/>
        </authorList>
    </citation>
    <scope>NUCLEOTIDE SEQUENCE [LARGE SCALE GENOMIC DNA]</scope>
    <source>
        <strain evidence="2 3">SM1928</strain>
    </source>
</reference>
<accession>A0A558GZK0</accession>
<keyword evidence="1" id="KW-1133">Transmembrane helix</keyword>
<dbReference type="AlphaFoldDB" id="A0A558GZK0"/>
<dbReference type="Proteomes" id="UP000316500">
    <property type="component" value="Unassembled WGS sequence"/>
</dbReference>
<organism evidence="2 3">
    <name type="scientific">Paenarthrobacter nitroguajacolicus</name>
    <name type="common">Arthrobacter nitroguajacolicus</name>
    <dbReference type="NCBI Taxonomy" id="211146"/>
    <lineage>
        <taxon>Bacteria</taxon>
        <taxon>Bacillati</taxon>
        <taxon>Actinomycetota</taxon>
        <taxon>Actinomycetes</taxon>
        <taxon>Micrococcales</taxon>
        <taxon>Micrococcaceae</taxon>
        <taxon>Paenarthrobacter</taxon>
    </lineage>
</organism>
<dbReference type="RefSeq" id="WP_144650426.1">
    <property type="nucleotide sequence ID" value="NZ_VNFK01000008.1"/>
</dbReference>
<evidence type="ECO:0000256" key="1">
    <source>
        <dbReference type="SAM" id="Phobius"/>
    </source>
</evidence>
<evidence type="ECO:0000313" key="2">
    <source>
        <dbReference type="EMBL" id="TVU62317.1"/>
    </source>
</evidence>
<feature type="transmembrane region" description="Helical" evidence="1">
    <location>
        <begin position="114"/>
        <end position="135"/>
    </location>
</feature>
<name>A0A558GZK0_PAENT</name>
<feature type="transmembrane region" description="Helical" evidence="1">
    <location>
        <begin position="87"/>
        <end position="108"/>
    </location>
</feature>
<dbReference type="OrthoDB" id="9151736at2"/>
<keyword evidence="1" id="KW-0472">Membrane</keyword>
<dbReference type="EMBL" id="VNFK01000008">
    <property type="protein sequence ID" value="TVU62317.1"/>
    <property type="molecule type" value="Genomic_DNA"/>
</dbReference>
<keyword evidence="1" id="KW-0812">Transmembrane</keyword>
<evidence type="ECO:0000313" key="3">
    <source>
        <dbReference type="Proteomes" id="UP000316500"/>
    </source>
</evidence>
<sequence>MFVCDCGRTPPEGYEYCGCGQPVPHVNDESIGSDYAITMGDNTGGIQAGRDFIADRVIIGKDPSDPFDLRMPIERTSKKKSVLPDNWLAAVAAVCTILSFVISAILPPSIRSGWFLPLTVFGLLGGFMLLGWAYFRLVFMPGQVIVSPFGTYEKSYDGTVYATQVKGECPWCSSNGRHSRMSLRSIEKVPMWVCDEFPSHHSAPFDPSTVEPL</sequence>
<comment type="caution">
    <text evidence="2">The sequence shown here is derived from an EMBL/GenBank/DDBJ whole genome shotgun (WGS) entry which is preliminary data.</text>
</comment>
<proteinExistence type="predicted"/>
<gene>
    <name evidence="2" type="ORF">FQP90_11760</name>
</gene>